<evidence type="ECO:0000313" key="3">
    <source>
        <dbReference type="Proteomes" id="UP001193680"/>
    </source>
</evidence>
<dbReference type="RefSeq" id="WP_194947656.1">
    <property type="nucleotide sequence ID" value="NZ_JACBGI020000016.1"/>
</dbReference>
<dbReference type="Proteomes" id="UP001193680">
    <property type="component" value="Unassembled WGS sequence"/>
</dbReference>
<evidence type="ECO:0000256" key="1">
    <source>
        <dbReference type="SAM" id="SignalP"/>
    </source>
</evidence>
<evidence type="ECO:0008006" key="4">
    <source>
        <dbReference type="Google" id="ProtNLM"/>
    </source>
</evidence>
<gene>
    <name evidence="2" type="ORF">H8792_008290</name>
</gene>
<keyword evidence="1" id="KW-0732">Signal</keyword>
<reference evidence="2 3" key="1">
    <citation type="submission" date="2020-06" db="EMBL/GenBank/DDBJ databases">
        <authorList>
            <person name="Scott K."/>
        </authorList>
    </citation>
    <scope>NUCLEOTIDE SEQUENCE [LARGE SCALE GENOMIC DNA]</scope>
    <source>
        <strain evidence="2 3">HH1</strain>
    </source>
</reference>
<accession>A0ABS0BX06</accession>
<dbReference type="PROSITE" id="PS51257">
    <property type="entry name" value="PROKAR_LIPOPROTEIN"/>
    <property type="match status" value="1"/>
</dbReference>
<protein>
    <recommendedName>
        <fullName evidence="4">Lipoprotein</fullName>
    </recommendedName>
</protein>
<reference evidence="2 3" key="2">
    <citation type="submission" date="2020-11" db="EMBL/GenBank/DDBJ databases">
        <title>Sulfur oxidizing isolate from Hospital Hole Sinkhole.</title>
        <authorList>
            <person name="Scott K.M."/>
        </authorList>
    </citation>
    <scope>NUCLEOTIDE SEQUENCE [LARGE SCALE GENOMIC DNA]</scope>
    <source>
        <strain evidence="2 3">HH1</strain>
    </source>
</reference>
<comment type="caution">
    <text evidence="2">The sequence shown here is derived from an EMBL/GenBank/DDBJ whole genome shotgun (WGS) entry which is preliminary data.</text>
</comment>
<feature type="signal peptide" evidence="1">
    <location>
        <begin position="1"/>
        <end position="25"/>
    </location>
</feature>
<dbReference type="EMBL" id="JACBGI020000016">
    <property type="protein sequence ID" value="MBF6058338.1"/>
    <property type="molecule type" value="Genomic_DNA"/>
</dbReference>
<keyword evidence="3" id="KW-1185">Reference proteome</keyword>
<evidence type="ECO:0000313" key="2">
    <source>
        <dbReference type="EMBL" id="MBF6058338.1"/>
    </source>
</evidence>
<feature type="chain" id="PRO_5046423801" description="Lipoprotein" evidence="1">
    <location>
        <begin position="26"/>
        <end position="64"/>
    </location>
</feature>
<organism evidence="2 3">
    <name type="scientific">Thiomicrorhabdus heinhorstiae</name>
    <dbReference type="NCBI Taxonomy" id="2748010"/>
    <lineage>
        <taxon>Bacteria</taxon>
        <taxon>Pseudomonadati</taxon>
        <taxon>Pseudomonadota</taxon>
        <taxon>Gammaproteobacteria</taxon>
        <taxon>Thiotrichales</taxon>
        <taxon>Piscirickettsiaceae</taxon>
        <taxon>Thiomicrorhabdus</taxon>
    </lineage>
</organism>
<name>A0ABS0BX06_9GAMM</name>
<proteinExistence type="predicted"/>
<sequence length="64" mass="7159">MKQMNFLIGLLMLSAVSLSSGCSHFIDEEPPKDCHLQSSQADKNAKLYDCKTGPGVIRYEGYYE</sequence>